<evidence type="ECO:0000313" key="4">
    <source>
        <dbReference type="Proteomes" id="UP000252015"/>
    </source>
</evidence>
<dbReference type="EMBL" id="UEGW01000001">
    <property type="protein sequence ID" value="SRX95143.1"/>
    <property type="molecule type" value="Genomic_DNA"/>
</dbReference>
<feature type="compositionally biased region" description="Pro residues" evidence="1">
    <location>
        <begin position="386"/>
        <end position="401"/>
    </location>
</feature>
<feature type="compositionally biased region" description="Low complexity" evidence="1">
    <location>
        <begin position="324"/>
        <end position="333"/>
    </location>
</feature>
<sequence>METVLGLSLTDTAVGWVLVEGREADGAILDHDQFEVTTGGGALAACTSEEVADAVLHARTAAAQLDQRLHLVGVTWSDAASAEAALLLESLTQRGLSNVVPIRSLDSAELLGRGIAPVVGYDRAAVCVLERDSATVVMVDDSDGDAQTAVKHLPGDADRLTQWLTTMFDRSAWKPDGVVVVADDGLDALSWQLEEALPVPVFTQNGVRLAMARGAALAAVHSTEFADAPMTERAGPTRARSGRSRSPSLAGAVGMLAAGAVTLVASVSLAVSPKMLPDKPAQPVHVHKPTPTPIAKAPAAPPAVKVETPPTPAAPEPEPEPVEEPTVAAAVEPQSGIAPEPPADLPEAEPPPPPPPAAPPPPEPNPHPLLTKILERLHGQPEDVPPDAPPPQGPPPNPAIP</sequence>
<keyword evidence="4" id="KW-1185">Reference proteome</keyword>
<protein>
    <submittedName>
        <fullName evidence="3">Major cell-surface adhesin PAc</fullName>
    </submittedName>
</protein>
<dbReference type="RefSeq" id="WP_181786822.1">
    <property type="nucleotide sequence ID" value="NZ_UEGW01000001.1"/>
</dbReference>
<feature type="compositionally biased region" description="Low complexity" evidence="1">
    <location>
        <begin position="293"/>
        <end position="308"/>
    </location>
</feature>
<feature type="domain" description="DUF7159" evidence="2">
    <location>
        <begin position="2"/>
        <end position="228"/>
    </location>
</feature>
<accession>A0A375Z1T8</accession>
<gene>
    <name evidence="3" type="primary">pac</name>
    <name evidence="3" type="ORF">MSP7336_03407</name>
</gene>
<feature type="region of interest" description="Disordered" evidence="1">
    <location>
        <begin position="280"/>
        <end position="401"/>
    </location>
</feature>
<feature type="compositionally biased region" description="Pro residues" evidence="1">
    <location>
        <begin position="339"/>
        <end position="367"/>
    </location>
</feature>
<dbReference type="Proteomes" id="UP000252015">
    <property type="component" value="Unassembled WGS sequence"/>
</dbReference>
<proteinExistence type="predicted"/>
<dbReference type="AlphaFoldDB" id="A0A375Z1T8"/>
<name>A0A375Z1T8_MYCSH</name>
<dbReference type="InterPro" id="IPR055583">
    <property type="entry name" value="DUF7159"/>
</dbReference>
<dbReference type="STRING" id="29313.BHQ16_12610"/>
<evidence type="ECO:0000313" key="3">
    <source>
        <dbReference type="EMBL" id="SRX95143.1"/>
    </source>
</evidence>
<evidence type="ECO:0000259" key="2">
    <source>
        <dbReference type="Pfam" id="PF23717"/>
    </source>
</evidence>
<organism evidence="3 4">
    <name type="scientific">Mycobacterium shimoidei</name>
    <dbReference type="NCBI Taxonomy" id="29313"/>
    <lineage>
        <taxon>Bacteria</taxon>
        <taxon>Bacillati</taxon>
        <taxon>Actinomycetota</taxon>
        <taxon>Actinomycetes</taxon>
        <taxon>Mycobacteriales</taxon>
        <taxon>Mycobacteriaceae</taxon>
        <taxon>Mycobacterium</taxon>
    </lineage>
</organism>
<reference evidence="3 4" key="1">
    <citation type="submission" date="2018-05" db="EMBL/GenBank/DDBJ databases">
        <authorList>
            <consortium name="IHU Genomes"/>
        </authorList>
    </citation>
    <scope>NUCLEOTIDE SEQUENCE [LARGE SCALE GENOMIC DNA]</scope>
    <source>
        <strain evidence="3 4">P7336</strain>
    </source>
</reference>
<dbReference type="Pfam" id="PF23717">
    <property type="entry name" value="DUF7159"/>
    <property type="match status" value="1"/>
</dbReference>
<evidence type="ECO:0000256" key="1">
    <source>
        <dbReference type="SAM" id="MobiDB-lite"/>
    </source>
</evidence>
<dbReference type="PRINTS" id="PR01217">
    <property type="entry name" value="PRICHEXTENSN"/>
</dbReference>